<dbReference type="RefSeq" id="WP_149266381.1">
    <property type="nucleotide sequence ID" value="NZ_VFJB01000005.1"/>
</dbReference>
<dbReference type="Gene3D" id="3.20.20.140">
    <property type="entry name" value="Metal-dependent hydrolases"/>
    <property type="match status" value="1"/>
</dbReference>
<evidence type="ECO:0000313" key="2">
    <source>
        <dbReference type="EMBL" id="KAA0258060.1"/>
    </source>
</evidence>
<dbReference type="AlphaFoldDB" id="A0A5A8F1T1"/>
<name>A0A5A8F1T1_9BACT</name>
<evidence type="ECO:0000259" key="1">
    <source>
        <dbReference type="SMART" id="SM00481"/>
    </source>
</evidence>
<protein>
    <submittedName>
        <fullName evidence="2">PHP domain-containing protein</fullName>
    </submittedName>
</protein>
<dbReference type="CDD" id="cd07438">
    <property type="entry name" value="PHP_HisPPase_AMP"/>
    <property type="match status" value="1"/>
</dbReference>
<dbReference type="SUPFAM" id="SSF89550">
    <property type="entry name" value="PHP domain-like"/>
    <property type="match status" value="1"/>
</dbReference>
<dbReference type="SMART" id="SM00481">
    <property type="entry name" value="POLIIIAc"/>
    <property type="match status" value="1"/>
</dbReference>
<organism evidence="2 3">
    <name type="scientific">Deferribacter autotrophicus</name>
    <dbReference type="NCBI Taxonomy" id="500465"/>
    <lineage>
        <taxon>Bacteria</taxon>
        <taxon>Pseudomonadati</taxon>
        <taxon>Deferribacterota</taxon>
        <taxon>Deferribacteres</taxon>
        <taxon>Deferribacterales</taxon>
        <taxon>Deferribacteraceae</taxon>
        <taxon>Deferribacter</taxon>
    </lineage>
</organism>
<dbReference type="GO" id="GO:0004534">
    <property type="term" value="F:5'-3' RNA exonuclease activity"/>
    <property type="evidence" value="ECO:0007669"/>
    <property type="project" value="TreeGrafter"/>
</dbReference>
<dbReference type="PANTHER" id="PTHR42924:SF3">
    <property type="entry name" value="POLYMERASE_HISTIDINOL PHOSPHATASE N-TERMINAL DOMAIN-CONTAINING PROTEIN"/>
    <property type="match status" value="1"/>
</dbReference>
<comment type="caution">
    <text evidence="2">The sequence shown here is derived from an EMBL/GenBank/DDBJ whole genome shotgun (WGS) entry which is preliminary data.</text>
</comment>
<feature type="domain" description="Polymerase/histidinol phosphatase N-terminal" evidence="1">
    <location>
        <begin position="3"/>
        <end position="69"/>
    </location>
</feature>
<keyword evidence="3" id="KW-1185">Reference proteome</keyword>
<dbReference type="Proteomes" id="UP000322876">
    <property type="component" value="Unassembled WGS sequence"/>
</dbReference>
<dbReference type="InterPro" id="IPR004013">
    <property type="entry name" value="PHP_dom"/>
</dbReference>
<dbReference type="OrthoDB" id="9804333at2"/>
<dbReference type="Gene3D" id="1.10.150.650">
    <property type="match status" value="1"/>
</dbReference>
<dbReference type="Pfam" id="PF02811">
    <property type="entry name" value="PHP"/>
    <property type="match status" value="1"/>
</dbReference>
<gene>
    <name evidence="2" type="ORF">FHQ18_06595</name>
</gene>
<dbReference type="InterPro" id="IPR003141">
    <property type="entry name" value="Pol/His_phosphatase_N"/>
</dbReference>
<sequence length="290" mass="33717">MLIDLHIHSNFSSDGERKPSEIYEIIKTKKINIFSITDHNTVKGVRNLLKSVKNGSVMFIPGVEFSCSFEGYEIHLLSYGFNHLDERYDFLEDNFKKIKREQAIRRTRKLQEIGFILNVEEVLEEAGEKAASGVTFLNVLKRYKENRQKLYDYLEGDKSNSPYTNFYFDFFRKGGFAYVEIKLLDYFEVVNILKDTFLVLAHPGLYPEELIGKLLIESVDGIEAYSSYHDIEQSQRFVRLASDKGLVVTCGSDHHGKNIKPNVEFINYELPFDVESRLIERLDSLKSYFI</sequence>
<dbReference type="EMBL" id="VFJB01000005">
    <property type="protein sequence ID" value="KAA0258060.1"/>
    <property type="molecule type" value="Genomic_DNA"/>
</dbReference>
<dbReference type="PANTHER" id="PTHR42924">
    <property type="entry name" value="EXONUCLEASE"/>
    <property type="match status" value="1"/>
</dbReference>
<dbReference type="GO" id="GO:0035312">
    <property type="term" value="F:5'-3' DNA exonuclease activity"/>
    <property type="evidence" value="ECO:0007669"/>
    <property type="project" value="TreeGrafter"/>
</dbReference>
<accession>A0A5A8F1T1</accession>
<dbReference type="InterPro" id="IPR052018">
    <property type="entry name" value="PHP_domain"/>
</dbReference>
<proteinExistence type="predicted"/>
<evidence type="ECO:0000313" key="3">
    <source>
        <dbReference type="Proteomes" id="UP000322876"/>
    </source>
</evidence>
<reference evidence="2 3" key="1">
    <citation type="submission" date="2019-06" db="EMBL/GenBank/DDBJ databases">
        <title>Genomic insights into carbon and energy metabolism of Deferribacter autotrophicus revealed new metabolic traits in the phylum Deferribacteres.</title>
        <authorList>
            <person name="Slobodkin A.I."/>
            <person name="Slobodkina G.B."/>
            <person name="Allioux M."/>
            <person name="Alain K."/>
            <person name="Jebbar M."/>
            <person name="Shadrin V."/>
            <person name="Kublanov I.V."/>
            <person name="Toshchakov S.V."/>
            <person name="Bonch-Osmolovskaya E.A."/>
        </authorList>
    </citation>
    <scope>NUCLEOTIDE SEQUENCE [LARGE SCALE GENOMIC DNA]</scope>
    <source>
        <strain evidence="2 3">SL50</strain>
    </source>
</reference>
<dbReference type="InterPro" id="IPR016195">
    <property type="entry name" value="Pol/histidinol_Pase-like"/>
</dbReference>